<evidence type="ECO:0000256" key="4">
    <source>
        <dbReference type="ARBA" id="ARBA00023136"/>
    </source>
</evidence>
<evidence type="ECO:0000313" key="7">
    <source>
        <dbReference type="EMBL" id="KAK2630299.1"/>
    </source>
</evidence>
<proteinExistence type="predicted"/>
<comment type="caution">
    <text evidence="7">The sequence shown here is derived from an EMBL/GenBank/DDBJ whole genome shotgun (WGS) entry which is preliminary data.</text>
</comment>
<dbReference type="PANTHER" id="PTHR23112">
    <property type="entry name" value="G PROTEIN-COUPLED RECEPTOR 157-RELATED"/>
    <property type="match status" value="1"/>
</dbReference>
<reference evidence="7" key="1">
    <citation type="submission" date="2023-06" db="EMBL/GenBank/DDBJ databases">
        <title>Draft genome of Marssonina rosae.</title>
        <authorList>
            <person name="Cheng Q."/>
        </authorList>
    </citation>
    <scope>NUCLEOTIDE SEQUENCE</scope>
    <source>
        <strain evidence="7">R4</strain>
    </source>
</reference>
<evidence type="ECO:0000256" key="3">
    <source>
        <dbReference type="ARBA" id="ARBA00022989"/>
    </source>
</evidence>
<feature type="transmembrane region" description="Helical" evidence="6">
    <location>
        <begin position="286"/>
        <end position="305"/>
    </location>
</feature>
<dbReference type="EMBL" id="JAUBYV010000001">
    <property type="protein sequence ID" value="KAK2630299.1"/>
    <property type="molecule type" value="Genomic_DNA"/>
</dbReference>
<evidence type="ECO:0000256" key="2">
    <source>
        <dbReference type="ARBA" id="ARBA00022692"/>
    </source>
</evidence>
<name>A0AAD9T7K3_9HELO</name>
<sequence>MWINEIPESLLDNVTVIERLFSTLSLIGAAFIVSTFLFARSFQKPINRVIFYASAGNVFTNVGTIISRGALHSIEVEHGMLCQFQGVLIQTVMSLATVTIYLRLGFTIYYKKIDLDRLNEPAAGSSPMFSDQFCATRTTEITYTSEAVSRRSNSVILQRIRAAPPVLATSAPVQAFCPDTYATPVYSGAQQSYKCEITAGEIKPKTQGSTNIRRLPQGTDPVIHVEASSSPLCRERSSLAIQVSGPMTSSERKNPSTGSSALLFSSPTPITPGLGHRNTRVAKQNLYAWIRVSLMFVAVMAITWIPSSANRLYTVYHPGQVLPVLLYLAAIVLPLQGFWNAVIYIYSSWDLVKELWVDMKNMVTAEDRSWRIPGVCELAQMVRDAWSAMKEAFAPEEELILLPIWRRRCRSYPRTPAPARQKDDTESTMGLRDNSWPVTAENASD</sequence>
<gene>
    <name evidence="7" type="ORF">QTJ16_001119</name>
</gene>
<accession>A0AAD9T7K3</accession>
<dbReference type="Proteomes" id="UP001285354">
    <property type="component" value="Unassembled WGS sequence"/>
</dbReference>
<keyword evidence="3 6" id="KW-1133">Transmembrane helix</keyword>
<dbReference type="AlphaFoldDB" id="A0AAD9T7K3"/>
<evidence type="ECO:0000313" key="8">
    <source>
        <dbReference type="Proteomes" id="UP001285354"/>
    </source>
</evidence>
<feature type="transmembrane region" description="Helical" evidence="6">
    <location>
        <begin position="325"/>
        <end position="346"/>
    </location>
</feature>
<feature type="region of interest" description="Disordered" evidence="5">
    <location>
        <begin position="413"/>
        <end position="445"/>
    </location>
</feature>
<evidence type="ECO:0000256" key="6">
    <source>
        <dbReference type="SAM" id="Phobius"/>
    </source>
</evidence>
<keyword evidence="4 6" id="KW-0472">Membrane</keyword>
<dbReference type="GO" id="GO:0007189">
    <property type="term" value="P:adenylate cyclase-activating G protein-coupled receptor signaling pathway"/>
    <property type="evidence" value="ECO:0007669"/>
    <property type="project" value="TreeGrafter"/>
</dbReference>
<protein>
    <submittedName>
        <fullName evidence="7">Uncharacterized protein</fullName>
    </submittedName>
</protein>
<organism evidence="7 8">
    <name type="scientific">Diplocarpon rosae</name>
    <dbReference type="NCBI Taxonomy" id="946125"/>
    <lineage>
        <taxon>Eukaryota</taxon>
        <taxon>Fungi</taxon>
        <taxon>Dikarya</taxon>
        <taxon>Ascomycota</taxon>
        <taxon>Pezizomycotina</taxon>
        <taxon>Leotiomycetes</taxon>
        <taxon>Helotiales</taxon>
        <taxon>Drepanopezizaceae</taxon>
        <taxon>Diplocarpon</taxon>
    </lineage>
</organism>
<feature type="transmembrane region" description="Helical" evidence="6">
    <location>
        <begin position="87"/>
        <end position="110"/>
    </location>
</feature>
<dbReference type="PANTHER" id="PTHR23112:SF22">
    <property type="entry name" value="G-PROTEIN COUPLED RECEPTOR"/>
    <property type="match status" value="1"/>
</dbReference>
<dbReference type="GO" id="GO:0005886">
    <property type="term" value="C:plasma membrane"/>
    <property type="evidence" value="ECO:0007669"/>
    <property type="project" value="TreeGrafter"/>
</dbReference>
<keyword evidence="2 6" id="KW-0812">Transmembrane</keyword>
<evidence type="ECO:0000256" key="5">
    <source>
        <dbReference type="SAM" id="MobiDB-lite"/>
    </source>
</evidence>
<evidence type="ECO:0000256" key="1">
    <source>
        <dbReference type="ARBA" id="ARBA00004141"/>
    </source>
</evidence>
<feature type="transmembrane region" description="Helical" evidence="6">
    <location>
        <begin position="49"/>
        <end position="67"/>
    </location>
</feature>
<keyword evidence="8" id="KW-1185">Reference proteome</keyword>
<feature type="transmembrane region" description="Helical" evidence="6">
    <location>
        <begin position="20"/>
        <end position="42"/>
    </location>
</feature>
<comment type="subcellular location">
    <subcellularLocation>
        <location evidence="1">Membrane</location>
        <topology evidence="1">Multi-pass membrane protein</topology>
    </subcellularLocation>
</comment>
<dbReference type="Gene3D" id="1.20.1070.10">
    <property type="entry name" value="Rhodopsin 7-helix transmembrane proteins"/>
    <property type="match status" value="2"/>
</dbReference>
<dbReference type="GO" id="GO:0004930">
    <property type="term" value="F:G protein-coupled receptor activity"/>
    <property type="evidence" value="ECO:0007669"/>
    <property type="project" value="TreeGrafter"/>
</dbReference>